<dbReference type="PANTHER" id="PTHR33162">
    <property type="entry name" value="SEC-INDEPENDENT PROTEIN TRANSLOCASE PROTEIN TATA, CHLOROPLASTIC"/>
    <property type="match status" value="1"/>
</dbReference>
<dbReference type="GO" id="GO:0008320">
    <property type="term" value="F:protein transmembrane transporter activity"/>
    <property type="evidence" value="ECO:0007669"/>
    <property type="project" value="UniProtKB-UniRule"/>
</dbReference>
<evidence type="ECO:0000256" key="10">
    <source>
        <dbReference type="SAM" id="MobiDB-lite"/>
    </source>
</evidence>
<organism evidence="11 12">
    <name type="scientific">Candidatus Nitrospira nitrosa</name>
    <dbReference type="NCBI Taxonomy" id="1742972"/>
    <lineage>
        <taxon>Bacteria</taxon>
        <taxon>Pseudomonadati</taxon>
        <taxon>Nitrospirota</taxon>
        <taxon>Nitrospiria</taxon>
        <taxon>Nitrospirales</taxon>
        <taxon>Nitrospiraceae</taxon>
        <taxon>Nitrospira</taxon>
    </lineage>
</organism>
<keyword evidence="5 9" id="KW-1133">Transmembrane helix</keyword>
<evidence type="ECO:0000256" key="6">
    <source>
        <dbReference type="ARBA" id="ARBA00023010"/>
    </source>
</evidence>
<comment type="function">
    <text evidence="9">Part of the twin-arginine translocation (Tat) system that transports large folded proteins containing a characteristic twin-arginine motif in their signal peptide across membranes. TatA could form the protein-conducting channel of the Tat system.</text>
</comment>
<comment type="subcellular location">
    <subcellularLocation>
        <location evidence="9">Cell membrane</location>
        <topology evidence="9">Single-pass membrane protein</topology>
    </subcellularLocation>
    <subcellularLocation>
        <location evidence="1">Membrane</location>
        <topology evidence="1">Single-pass membrane protein</topology>
    </subcellularLocation>
</comment>
<evidence type="ECO:0000256" key="4">
    <source>
        <dbReference type="ARBA" id="ARBA00022927"/>
    </source>
</evidence>
<dbReference type="AlphaFoldDB" id="A0A0S4L7J8"/>
<dbReference type="PANTHER" id="PTHR33162:SF1">
    <property type="entry name" value="SEC-INDEPENDENT PROTEIN TRANSLOCASE PROTEIN TATA, CHLOROPLASTIC"/>
    <property type="match status" value="1"/>
</dbReference>
<evidence type="ECO:0000256" key="3">
    <source>
        <dbReference type="ARBA" id="ARBA00022692"/>
    </source>
</evidence>
<dbReference type="Pfam" id="PF02416">
    <property type="entry name" value="TatA_B_E"/>
    <property type="match status" value="1"/>
</dbReference>
<evidence type="ECO:0000256" key="9">
    <source>
        <dbReference type="HAMAP-Rule" id="MF_00236"/>
    </source>
</evidence>
<dbReference type="NCBIfam" id="TIGR01411">
    <property type="entry name" value="tatAE"/>
    <property type="match status" value="1"/>
</dbReference>
<dbReference type="InterPro" id="IPR003369">
    <property type="entry name" value="TatA/B/E"/>
</dbReference>
<keyword evidence="2 9" id="KW-0813">Transport</keyword>
<dbReference type="PRINTS" id="PR01506">
    <property type="entry name" value="TATBPROTEIN"/>
</dbReference>
<dbReference type="Gene3D" id="1.20.5.3310">
    <property type="match status" value="1"/>
</dbReference>
<evidence type="ECO:0000313" key="12">
    <source>
        <dbReference type="Proteomes" id="UP000199032"/>
    </source>
</evidence>
<evidence type="ECO:0000256" key="1">
    <source>
        <dbReference type="ARBA" id="ARBA00004167"/>
    </source>
</evidence>
<gene>
    <name evidence="9" type="primary">tatA</name>
    <name evidence="11" type="ORF">COMA1_11013</name>
</gene>
<feature type="region of interest" description="Disordered" evidence="10">
    <location>
        <begin position="72"/>
        <end position="99"/>
    </location>
</feature>
<dbReference type="STRING" id="1742972.COMA1_11013"/>
<comment type="similarity">
    <text evidence="9">Belongs to the TatA/E family.</text>
</comment>
<dbReference type="GO" id="GO:0043953">
    <property type="term" value="P:protein transport by the Tat complex"/>
    <property type="evidence" value="ECO:0007669"/>
    <property type="project" value="UniProtKB-UniRule"/>
</dbReference>
<evidence type="ECO:0000313" key="11">
    <source>
        <dbReference type="EMBL" id="CUS33183.1"/>
    </source>
</evidence>
<dbReference type="Proteomes" id="UP000199032">
    <property type="component" value="Unassembled WGS sequence"/>
</dbReference>
<protein>
    <recommendedName>
        <fullName evidence="9">Sec-independent protein translocase protein TatA</fullName>
    </recommendedName>
</protein>
<dbReference type="OrthoDB" id="9800908at2"/>
<accession>A0A0S4L7J8</accession>
<comment type="function">
    <text evidence="8">Part of the twin-arginine translocation (Tat) system that transports large folded proteins containing a characteristic twin-arginine motif in their signal peptide across the thylakoid membrane. Involved in delta pH-dependent protein transport required for chloroplast development, especially thylakoid membrane formation. TATC and TATB mediate precursor recognition, whereas TATA facilitates translocation.</text>
</comment>
<keyword evidence="7 9" id="KW-0472">Membrane</keyword>
<keyword evidence="3 9" id="KW-0812">Transmembrane</keyword>
<reference evidence="11 12" key="1">
    <citation type="submission" date="2015-10" db="EMBL/GenBank/DDBJ databases">
        <authorList>
            <person name="Gilbert D.G."/>
        </authorList>
    </citation>
    <scope>NUCLEOTIDE SEQUENCE [LARGE SCALE GENOMIC DNA]</scope>
    <source>
        <strain evidence="11">COMA1</strain>
    </source>
</reference>
<sequence length="99" mass="10796">MFGLGAGEILIILIIAFLLFGPKELPEVGRQVGKAIRGFKDTAEDLRKSVEPELNMIQQEVKMVEQDLQASLKEAEEELTAEPKSEETSPSALSKSGPV</sequence>
<evidence type="ECO:0000256" key="8">
    <source>
        <dbReference type="ARBA" id="ARBA00025340"/>
    </source>
</evidence>
<keyword evidence="12" id="KW-1185">Reference proteome</keyword>
<dbReference type="GO" id="GO:0006886">
    <property type="term" value="P:intracellular protein transport"/>
    <property type="evidence" value="ECO:0007669"/>
    <property type="project" value="UniProtKB-ARBA"/>
</dbReference>
<name>A0A0S4L7J8_9BACT</name>
<evidence type="ECO:0000256" key="5">
    <source>
        <dbReference type="ARBA" id="ARBA00022989"/>
    </source>
</evidence>
<feature type="transmembrane region" description="Helical" evidence="9">
    <location>
        <begin position="6"/>
        <end position="22"/>
    </location>
</feature>
<keyword evidence="9" id="KW-1003">Cell membrane</keyword>
<proteinExistence type="inferred from homology"/>
<dbReference type="GO" id="GO:0033281">
    <property type="term" value="C:TAT protein transport complex"/>
    <property type="evidence" value="ECO:0007669"/>
    <property type="project" value="UniProtKB-UniRule"/>
</dbReference>
<dbReference type="EMBL" id="CZQA01000001">
    <property type="protein sequence ID" value="CUS33183.1"/>
    <property type="molecule type" value="Genomic_DNA"/>
</dbReference>
<comment type="subunit">
    <text evidence="9">Forms a complex with TatC.</text>
</comment>
<keyword evidence="6 9" id="KW-0811">Translocation</keyword>
<keyword evidence="4 9" id="KW-0653">Protein transport</keyword>
<feature type="compositionally biased region" description="Polar residues" evidence="10">
    <location>
        <begin position="88"/>
        <end position="99"/>
    </location>
</feature>
<dbReference type="HAMAP" id="MF_00236">
    <property type="entry name" value="TatA_E"/>
    <property type="match status" value="1"/>
</dbReference>
<evidence type="ECO:0000256" key="7">
    <source>
        <dbReference type="ARBA" id="ARBA00023136"/>
    </source>
</evidence>
<dbReference type="InterPro" id="IPR006312">
    <property type="entry name" value="TatA/E"/>
</dbReference>
<evidence type="ECO:0000256" key="2">
    <source>
        <dbReference type="ARBA" id="ARBA00022448"/>
    </source>
</evidence>
<dbReference type="RefSeq" id="WP_090744558.1">
    <property type="nucleotide sequence ID" value="NZ_CZQA01000001.1"/>
</dbReference>